<feature type="compositionally biased region" description="Pro residues" evidence="1">
    <location>
        <begin position="240"/>
        <end position="273"/>
    </location>
</feature>
<proteinExistence type="predicted"/>
<evidence type="ECO:0000313" key="3">
    <source>
        <dbReference type="EMBL" id="KAH7421954.1"/>
    </source>
</evidence>
<feature type="compositionally biased region" description="Polar residues" evidence="1">
    <location>
        <begin position="297"/>
        <end position="308"/>
    </location>
</feature>
<dbReference type="PANTHER" id="PTHR36069">
    <property type="entry name" value="EXPRESSED PROTEIN-RELATED"/>
    <property type="match status" value="1"/>
</dbReference>
<keyword evidence="4" id="KW-1185">Reference proteome</keyword>
<dbReference type="SUPFAM" id="SSF82153">
    <property type="entry name" value="FAS1 domain"/>
    <property type="match status" value="1"/>
</dbReference>
<feature type="transmembrane region" description="Helical" evidence="2">
    <location>
        <begin position="21"/>
        <end position="46"/>
    </location>
</feature>
<evidence type="ECO:0008006" key="5">
    <source>
        <dbReference type="Google" id="ProtNLM"/>
    </source>
</evidence>
<gene>
    <name evidence="3" type="ORF">KP509_13G083300</name>
</gene>
<comment type="caution">
    <text evidence="3">The sequence shown here is derived from an EMBL/GenBank/DDBJ whole genome shotgun (WGS) entry which is preliminary data.</text>
</comment>
<feature type="compositionally biased region" description="Low complexity" evidence="1">
    <location>
        <begin position="204"/>
        <end position="239"/>
    </location>
</feature>
<keyword evidence="2" id="KW-0812">Transmembrane</keyword>
<dbReference type="InterPro" id="IPR053339">
    <property type="entry name" value="FAS1_domain_protein"/>
</dbReference>
<dbReference type="OrthoDB" id="1934418at2759"/>
<keyword evidence="2" id="KW-0472">Membrane</keyword>
<dbReference type="Proteomes" id="UP000825935">
    <property type="component" value="Chromosome 13"/>
</dbReference>
<dbReference type="PRINTS" id="PR01217">
    <property type="entry name" value="PRICHEXTENSN"/>
</dbReference>
<sequence length="352" mass="36840">MEVRKVAMVPLTKVPVWLTELLKVVISALTTAPVWLTIGVFLVSYATAQQPPSPPQAPQLSRPEGLLFLADLVDNQFGQAARVLAATPESNFNTDTTYLVPSDVAMQVSAQSPSSPQLYEHVRIHFLVHNLSMDDLHAMPQGTWLPSRIPNRGVQITDNSASSLSLNNAQIVKPNICPDLAVVGITCHGINQVLDENSRLSPMPAGTQSTTPPATQASSPSPPATQVSSPTPPVTQVSSPSPPATQASPPPPPPPSPPPPPPSPVATPTPTAPSSPSTPTSTVGNVTNTPTSSSSTRTPADGNTSSGTPFGLSPSLLGPVYQSLPNRAMRMEFSSTKVFALLTFACVACMFV</sequence>
<dbReference type="InterPro" id="IPR036378">
    <property type="entry name" value="FAS1_dom_sf"/>
</dbReference>
<reference evidence="3" key="1">
    <citation type="submission" date="2021-08" db="EMBL/GenBank/DDBJ databases">
        <title>WGS assembly of Ceratopteris richardii.</title>
        <authorList>
            <person name="Marchant D.B."/>
            <person name="Chen G."/>
            <person name="Jenkins J."/>
            <person name="Shu S."/>
            <person name="Leebens-Mack J."/>
            <person name="Grimwood J."/>
            <person name="Schmutz J."/>
            <person name="Soltis P."/>
            <person name="Soltis D."/>
            <person name="Chen Z.-H."/>
        </authorList>
    </citation>
    <scope>NUCLEOTIDE SEQUENCE</scope>
    <source>
        <strain evidence="3">Whitten #5841</strain>
        <tissue evidence="3">Leaf</tissue>
    </source>
</reference>
<evidence type="ECO:0000313" key="4">
    <source>
        <dbReference type="Proteomes" id="UP000825935"/>
    </source>
</evidence>
<protein>
    <recommendedName>
        <fullName evidence="5">FAS1 domain-containing protein</fullName>
    </recommendedName>
</protein>
<evidence type="ECO:0000256" key="2">
    <source>
        <dbReference type="SAM" id="Phobius"/>
    </source>
</evidence>
<dbReference type="EMBL" id="CM035418">
    <property type="protein sequence ID" value="KAH7421954.1"/>
    <property type="molecule type" value="Genomic_DNA"/>
</dbReference>
<dbReference type="AlphaFoldDB" id="A0A8T2TKP7"/>
<dbReference type="PANTHER" id="PTHR36069:SF1">
    <property type="entry name" value="EXPRESSED PROTEIN"/>
    <property type="match status" value="1"/>
</dbReference>
<feature type="compositionally biased region" description="Low complexity" evidence="1">
    <location>
        <begin position="274"/>
        <end position="296"/>
    </location>
</feature>
<keyword evidence="2" id="KW-1133">Transmembrane helix</keyword>
<evidence type="ECO:0000256" key="1">
    <source>
        <dbReference type="SAM" id="MobiDB-lite"/>
    </source>
</evidence>
<feature type="region of interest" description="Disordered" evidence="1">
    <location>
        <begin position="198"/>
        <end position="316"/>
    </location>
</feature>
<accession>A0A8T2TKP7</accession>
<organism evidence="3 4">
    <name type="scientific">Ceratopteris richardii</name>
    <name type="common">Triangle waterfern</name>
    <dbReference type="NCBI Taxonomy" id="49495"/>
    <lineage>
        <taxon>Eukaryota</taxon>
        <taxon>Viridiplantae</taxon>
        <taxon>Streptophyta</taxon>
        <taxon>Embryophyta</taxon>
        <taxon>Tracheophyta</taxon>
        <taxon>Polypodiopsida</taxon>
        <taxon>Polypodiidae</taxon>
        <taxon>Polypodiales</taxon>
        <taxon>Pteridineae</taxon>
        <taxon>Pteridaceae</taxon>
        <taxon>Parkerioideae</taxon>
        <taxon>Ceratopteris</taxon>
    </lineage>
</organism>
<name>A0A8T2TKP7_CERRI</name>